<organism evidence="6 7">
    <name type="scientific">Armillaria tabescens</name>
    <name type="common">Ringless honey mushroom</name>
    <name type="synonym">Agaricus tabescens</name>
    <dbReference type="NCBI Taxonomy" id="1929756"/>
    <lineage>
        <taxon>Eukaryota</taxon>
        <taxon>Fungi</taxon>
        <taxon>Dikarya</taxon>
        <taxon>Basidiomycota</taxon>
        <taxon>Agaricomycotina</taxon>
        <taxon>Agaricomycetes</taxon>
        <taxon>Agaricomycetidae</taxon>
        <taxon>Agaricales</taxon>
        <taxon>Marasmiineae</taxon>
        <taxon>Physalacriaceae</taxon>
        <taxon>Desarmillaria</taxon>
    </lineage>
</organism>
<feature type="non-terminal residue" evidence="6">
    <location>
        <position position="1"/>
    </location>
</feature>
<dbReference type="GO" id="GO:0004730">
    <property type="term" value="F:pseudouridylate synthase activity"/>
    <property type="evidence" value="ECO:0007669"/>
    <property type="project" value="InterPro"/>
</dbReference>
<dbReference type="PANTHER" id="PTHR42909">
    <property type="entry name" value="ZGC:136858"/>
    <property type="match status" value="1"/>
</dbReference>
<dbReference type="PANTHER" id="PTHR42909:SF1">
    <property type="entry name" value="CARBOHYDRATE KINASE PFKB DOMAIN-CONTAINING PROTEIN"/>
    <property type="match status" value="1"/>
</dbReference>
<evidence type="ECO:0000256" key="1">
    <source>
        <dbReference type="ARBA" id="ARBA00022723"/>
    </source>
</evidence>
<evidence type="ECO:0000256" key="3">
    <source>
        <dbReference type="ARBA" id="ARBA00023211"/>
    </source>
</evidence>
<dbReference type="Pfam" id="PF04227">
    <property type="entry name" value="Indigoidine_A"/>
    <property type="match status" value="1"/>
</dbReference>
<evidence type="ECO:0000313" key="6">
    <source>
        <dbReference type="EMBL" id="KAK0436635.1"/>
    </source>
</evidence>
<keyword evidence="1" id="KW-0479">Metal-binding</keyword>
<dbReference type="GeneID" id="85350021"/>
<feature type="non-terminal residue" evidence="6">
    <location>
        <position position="62"/>
    </location>
</feature>
<gene>
    <name evidence="6" type="ORF">EV420DRAFT_1222534</name>
</gene>
<keyword evidence="4" id="KW-0456">Lyase</keyword>
<dbReference type="GO" id="GO:0046872">
    <property type="term" value="F:metal ion binding"/>
    <property type="evidence" value="ECO:0007669"/>
    <property type="project" value="UniProtKB-KW"/>
</dbReference>
<evidence type="ECO:0000256" key="2">
    <source>
        <dbReference type="ARBA" id="ARBA00022801"/>
    </source>
</evidence>
<evidence type="ECO:0000313" key="7">
    <source>
        <dbReference type="Proteomes" id="UP001175211"/>
    </source>
</evidence>
<dbReference type="Gene3D" id="3.40.1790.10">
    <property type="entry name" value="Indigoidine synthase domain"/>
    <property type="match status" value="1"/>
</dbReference>
<sequence length="62" mass="6404">IGGRVKVGLERHELERLADREGNPGVVKVSRRDAASVIGAKMDGGTTCSATVIFAALAGIKV</sequence>
<dbReference type="AlphaFoldDB" id="A0AA39J713"/>
<dbReference type="SUPFAM" id="SSF110581">
    <property type="entry name" value="Indigoidine synthase A-like"/>
    <property type="match status" value="1"/>
</dbReference>
<proteinExistence type="predicted"/>
<reference evidence="6" key="1">
    <citation type="submission" date="2023-06" db="EMBL/GenBank/DDBJ databases">
        <authorList>
            <consortium name="Lawrence Berkeley National Laboratory"/>
            <person name="Ahrendt S."/>
            <person name="Sahu N."/>
            <person name="Indic B."/>
            <person name="Wong-Bajracharya J."/>
            <person name="Merenyi Z."/>
            <person name="Ke H.-M."/>
            <person name="Monk M."/>
            <person name="Kocsube S."/>
            <person name="Drula E."/>
            <person name="Lipzen A."/>
            <person name="Balint B."/>
            <person name="Henrissat B."/>
            <person name="Andreopoulos B."/>
            <person name="Martin F.M."/>
            <person name="Harder C.B."/>
            <person name="Rigling D."/>
            <person name="Ford K.L."/>
            <person name="Foster G.D."/>
            <person name="Pangilinan J."/>
            <person name="Papanicolaou A."/>
            <person name="Barry K."/>
            <person name="LaButti K."/>
            <person name="Viragh M."/>
            <person name="Koriabine M."/>
            <person name="Yan M."/>
            <person name="Riley R."/>
            <person name="Champramary S."/>
            <person name="Plett K.L."/>
            <person name="Tsai I.J."/>
            <person name="Slot J."/>
            <person name="Sipos G."/>
            <person name="Plett J."/>
            <person name="Nagy L.G."/>
            <person name="Grigoriev I.V."/>
        </authorList>
    </citation>
    <scope>NUCLEOTIDE SEQUENCE</scope>
    <source>
        <strain evidence="6">CCBAS 213</strain>
    </source>
</reference>
<keyword evidence="5 6" id="KW-0326">Glycosidase</keyword>
<name>A0AA39J713_ARMTA</name>
<dbReference type="RefSeq" id="XP_060322313.1">
    <property type="nucleotide sequence ID" value="XM_060466473.1"/>
</dbReference>
<keyword evidence="2" id="KW-0378">Hydrolase</keyword>
<evidence type="ECO:0000256" key="4">
    <source>
        <dbReference type="ARBA" id="ARBA00023239"/>
    </source>
</evidence>
<evidence type="ECO:0000256" key="5">
    <source>
        <dbReference type="ARBA" id="ARBA00023295"/>
    </source>
</evidence>
<dbReference type="GO" id="GO:0005737">
    <property type="term" value="C:cytoplasm"/>
    <property type="evidence" value="ECO:0007669"/>
    <property type="project" value="TreeGrafter"/>
</dbReference>
<dbReference type="GO" id="GO:0016798">
    <property type="term" value="F:hydrolase activity, acting on glycosyl bonds"/>
    <property type="evidence" value="ECO:0007669"/>
    <property type="project" value="UniProtKB-KW"/>
</dbReference>
<dbReference type="InterPro" id="IPR007342">
    <property type="entry name" value="PsuG"/>
</dbReference>
<protein>
    <submittedName>
        <fullName evidence="6">Pseudouridine-5'-phosphate glycosidase</fullName>
    </submittedName>
</protein>
<accession>A0AA39J713</accession>
<comment type="caution">
    <text evidence="6">The sequence shown here is derived from an EMBL/GenBank/DDBJ whole genome shotgun (WGS) entry which is preliminary data.</text>
</comment>
<dbReference type="InterPro" id="IPR022830">
    <property type="entry name" value="Indigdn_synthA-like"/>
</dbReference>
<keyword evidence="3" id="KW-0464">Manganese</keyword>
<keyword evidence="7" id="KW-1185">Reference proteome</keyword>
<dbReference type="Proteomes" id="UP001175211">
    <property type="component" value="Unassembled WGS sequence"/>
</dbReference>
<dbReference type="EMBL" id="JAUEPS010000124">
    <property type="protein sequence ID" value="KAK0436635.1"/>
    <property type="molecule type" value="Genomic_DNA"/>
</dbReference>